<name>A0A6A7VUT4_9BACT</name>
<dbReference type="EMBL" id="VZCY01000056">
    <property type="protein sequence ID" value="MQN09626.1"/>
    <property type="molecule type" value="Genomic_DNA"/>
</dbReference>
<gene>
    <name evidence="1" type="ORF">F7D97_06665</name>
</gene>
<sequence>MSYIEKRNFSEVLAICRLEPKMRNIIVEGITDKLVVERFLKKEHKTGISIMNVDMICFDDEYKEMSDEEVKVLKESNKEKVIYLASKVESISSNCRLLGIIDKDFDMIQNKVRKGRYLAYTDYNSMELYLFKEEYITEIIGNIYRISSNIDVNALMLSIGKVCRFLFFLHSYLIPFNGRMVDFCKSFSYDKHTNECKLDMEKYLSKILQNNKLSDKAKIISDKLRSQLNVSAVDVRLEMRGHDFISVLYHALYKHKRISMSEEDFANSTWLCLDSKLLEVEPLFQRVLAL</sequence>
<comment type="caution">
    <text evidence="1">The sequence shown here is derived from an EMBL/GenBank/DDBJ whole genome shotgun (WGS) entry which is preliminary data.</text>
</comment>
<organism evidence="1 2">
    <name type="scientific">Segatella copri</name>
    <dbReference type="NCBI Taxonomy" id="165179"/>
    <lineage>
        <taxon>Bacteria</taxon>
        <taxon>Pseudomonadati</taxon>
        <taxon>Bacteroidota</taxon>
        <taxon>Bacteroidia</taxon>
        <taxon>Bacteroidales</taxon>
        <taxon>Prevotellaceae</taxon>
        <taxon>Segatella</taxon>
    </lineage>
</organism>
<accession>A0A6A7VUT4</accession>
<protein>
    <submittedName>
        <fullName evidence="1">DUF4435 domain-containing protein</fullName>
    </submittedName>
</protein>
<reference evidence="1 2" key="1">
    <citation type="submission" date="2019-09" db="EMBL/GenBank/DDBJ databases">
        <title>Distinct polysaccharide growth profiles of human intestinal Prevotella copri isolates.</title>
        <authorList>
            <person name="Fehlner-Peach H."/>
            <person name="Magnabosco C."/>
            <person name="Raghavan V."/>
            <person name="Scher J.U."/>
            <person name="Tett A."/>
            <person name="Cox L.M."/>
            <person name="Gottsegen C."/>
            <person name="Watters A."/>
            <person name="Wiltshire- Gordon J.D."/>
            <person name="Segata N."/>
            <person name="Bonneau R."/>
            <person name="Littman D.R."/>
        </authorList>
    </citation>
    <scope>NUCLEOTIDE SEQUENCE [LARGE SCALE GENOMIC DNA]</scope>
    <source>
        <strain evidence="2">iK21513</strain>
    </source>
</reference>
<proteinExistence type="predicted"/>
<evidence type="ECO:0000313" key="1">
    <source>
        <dbReference type="EMBL" id="MQN09626.1"/>
    </source>
</evidence>
<dbReference type="RefSeq" id="WP_153080777.1">
    <property type="nucleotide sequence ID" value="NZ_VZAU01000082.1"/>
</dbReference>
<dbReference type="Proteomes" id="UP000406735">
    <property type="component" value="Unassembled WGS sequence"/>
</dbReference>
<dbReference type="AlphaFoldDB" id="A0A6A7VUT4"/>
<evidence type="ECO:0000313" key="2">
    <source>
        <dbReference type="Proteomes" id="UP000406735"/>
    </source>
</evidence>